<sequence length="261" mass="29720">MQTHSVELTNSIKAIFDIIYDKIKDSEYKIDVFWIFSESPLSGPPHLLWGAPSSDASFLKIRYIIESGEDAKQLVMKIAREYFEKSVKQQVIESQIQEQHEISMLTTQLSNISLASHVLPEYADRANAIEIVKRETKKICDTYMDSNIVYGIHSIISSEHGRNNFGEDLSSVVNRLYLHGIHEADTMNSIMSILHVLEFHSTLRGFVLDCMLGYHYNTPIQDPDHPEPQEQQAPGSDDLSCSHDSIPGDLETNYPEQMEDM</sequence>
<reference evidence="2" key="1">
    <citation type="submission" date="2022-10" db="EMBL/GenBank/DDBJ databases">
        <title>Host association and intracellularity evolved multiple times independently in the Rickettsiales.</title>
        <authorList>
            <person name="Castelli M."/>
            <person name="Nardi T."/>
            <person name="Gammuto L."/>
            <person name="Bellinzona G."/>
            <person name="Sabaneyeva E."/>
            <person name="Potekhin A."/>
            <person name="Serra V."/>
            <person name="Petroni G."/>
            <person name="Sassera D."/>
        </authorList>
    </citation>
    <scope>NUCLEOTIDE SEQUENCE [LARGE SCALE GENOMIC DNA]</scope>
    <source>
        <strain evidence="2">US_Bl 11III1</strain>
    </source>
</reference>
<dbReference type="EMBL" id="CP110343">
    <property type="protein sequence ID" value="WPX97668.1"/>
    <property type="molecule type" value="Genomic_DNA"/>
</dbReference>
<dbReference type="RefSeq" id="WP_323722323.1">
    <property type="nucleotide sequence ID" value="NZ_CP110343.1"/>
</dbReference>
<protein>
    <submittedName>
        <fullName evidence="2">Uncharacterized protein</fullName>
    </submittedName>
</protein>
<accession>A0ABZ0URA0</accession>
<feature type="region of interest" description="Disordered" evidence="1">
    <location>
        <begin position="219"/>
        <end position="261"/>
    </location>
</feature>
<name>A0ABZ0URA0_9RICK</name>
<evidence type="ECO:0000256" key="1">
    <source>
        <dbReference type="SAM" id="MobiDB-lite"/>
    </source>
</evidence>
<evidence type="ECO:0000313" key="3">
    <source>
        <dbReference type="Proteomes" id="UP001325140"/>
    </source>
</evidence>
<gene>
    <name evidence="2" type="ORF">Fokcrypt_00177</name>
</gene>
<evidence type="ECO:0000313" key="2">
    <source>
        <dbReference type="EMBL" id="WPX97668.1"/>
    </source>
</evidence>
<proteinExistence type="predicted"/>
<dbReference type="Proteomes" id="UP001325140">
    <property type="component" value="Chromosome"/>
</dbReference>
<keyword evidence="3" id="KW-1185">Reference proteome</keyword>
<organism evidence="2 3">
    <name type="scientific">Candidatus Fokinia crypta</name>
    <dbReference type="NCBI Taxonomy" id="1920990"/>
    <lineage>
        <taxon>Bacteria</taxon>
        <taxon>Pseudomonadati</taxon>
        <taxon>Pseudomonadota</taxon>
        <taxon>Alphaproteobacteria</taxon>
        <taxon>Rickettsiales</taxon>
        <taxon>Candidatus Midichloriaceae</taxon>
        <taxon>Candidatus Fokinia</taxon>
    </lineage>
</organism>